<evidence type="ECO:0000313" key="4">
    <source>
        <dbReference type="Proteomes" id="UP001642409"/>
    </source>
</evidence>
<reference evidence="2" key="1">
    <citation type="submission" date="2023-06" db="EMBL/GenBank/DDBJ databases">
        <authorList>
            <person name="Kurt Z."/>
        </authorList>
    </citation>
    <scope>NUCLEOTIDE SEQUENCE</scope>
</reference>
<dbReference type="EMBL" id="CATOUU010001008">
    <property type="protein sequence ID" value="CAI9966622.1"/>
    <property type="molecule type" value="Genomic_DNA"/>
</dbReference>
<evidence type="ECO:0000313" key="2">
    <source>
        <dbReference type="EMBL" id="CAI9966622.1"/>
    </source>
</evidence>
<feature type="compositionally biased region" description="Low complexity" evidence="1">
    <location>
        <begin position="109"/>
        <end position="120"/>
    </location>
</feature>
<accession>A0AA86R094</accession>
<organism evidence="2">
    <name type="scientific">Hexamita inflata</name>
    <dbReference type="NCBI Taxonomy" id="28002"/>
    <lineage>
        <taxon>Eukaryota</taxon>
        <taxon>Metamonada</taxon>
        <taxon>Diplomonadida</taxon>
        <taxon>Hexamitidae</taxon>
        <taxon>Hexamitinae</taxon>
        <taxon>Hexamita</taxon>
    </lineage>
</organism>
<evidence type="ECO:0000256" key="1">
    <source>
        <dbReference type="SAM" id="MobiDB-lite"/>
    </source>
</evidence>
<gene>
    <name evidence="3" type="ORF">HINF_LOCUS51199</name>
    <name evidence="2" type="ORF">HINF_LOCUS54267</name>
</gene>
<dbReference type="EMBL" id="CAXDID020000249">
    <property type="protein sequence ID" value="CAL6064117.1"/>
    <property type="molecule type" value="Genomic_DNA"/>
</dbReference>
<name>A0AA86R094_9EUKA</name>
<dbReference type="Proteomes" id="UP001642409">
    <property type="component" value="Unassembled WGS sequence"/>
</dbReference>
<comment type="caution">
    <text evidence="2">The sequence shown here is derived from an EMBL/GenBank/DDBJ whole genome shotgun (WGS) entry which is preliminary data.</text>
</comment>
<dbReference type="AlphaFoldDB" id="A0AA86R094"/>
<evidence type="ECO:0000313" key="3">
    <source>
        <dbReference type="EMBL" id="CAL6064117.1"/>
    </source>
</evidence>
<sequence length="132" mass="15231">MNNNSNNSTLQIKSVAVPKPLSDIKSMRFTSDSVSCSYKQQSSQFQPNTLIQDINNQKLNVKQLIGKCEQLDYTLKLHEINLFTLTKNSRNYQLAVQTIIYKQNQIKNKSYSKNNNSNSSFARRQHNDLELD</sequence>
<proteinExistence type="predicted"/>
<keyword evidence="4" id="KW-1185">Reference proteome</keyword>
<feature type="region of interest" description="Disordered" evidence="1">
    <location>
        <begin position="109"/>
        <end position="132"/>
    </location>
</feature>
<reference evidence="3 4" key="2">
    <citation type="submission" date="2024-07" db="EMBL/GenBank/DDBJ databases">
        <authorList>
            <person name="Akdeniz Z."/>
        </authorList>
    </citation>
    <scope>NUCLEOTIDE SEQUENCE [LARGE SCALE GENOMIC DNA]</scope>
</reference>
<protein>
    <submittedName>
        <fullName evidence="3">Hypothetical_protein</fullName>
    </submittedName>
</protein>